<reference evidence="9 10" key="1">
    <citation type="journal article" date="2019" name="Sci. Rep.">
        <title>Comparative genomics of chytrid fungi reveal insights into the obligate biotrophic and pathogenic lifestyle of Synchytrium endobioticum.</title>
        <authorList>
            <person name="van de Vossenberg B.T.L.H."/>
            <person name="Warris S."/>
            <person name="Nguyen H.D.T."/>
            <person name="van Gent-Pelzer M.P.E."/>
            <person name="Joly D.L."/>
            <person name="van de Geest H.C."/>
            <person name="Bonants P.J.M."/>
            <person name="Smith D.S."/>
            <person name="Levesque C.A."/>
            <person name="van der Lee T.A.J."/>
        </authorList>
    </citation>
    <scope>NUCLEOTIDE SEQUENCE [LARGE SCALE GENOMIC DNA]</scope>
    <source>
        <strain evidence="9 10">JEL517</strain>
    </source>
</reference>
<keyword evidence="4" id="KW-0408">Iron</keyword>
<feature type="region of interest" description="Disordered" evidence="8">
    <location>
        <begin position="16"/>
        <end position="35"/>
    </location>
</feature>
<keyword evidence="6" id="KW-0496">Mitochondrion</keyword>
<evidence type="ECO:0000313" key="10">
    <source>
        <dbReference type="Proteomes" id="UP000319731"/>
    </source>
</evidence>
<gene>
    <name evidence="9" type="ORF">SmJEL517_g02939</name>
</gene>
<dbReference type="STRING" id="1806994.A0A507C8H1"/>
<evidence type="ECO:0000256" key="7">
    <source>
        <dbReference type="ARBA" id="ARBA00045681"/>
    </source>
</evidence>
<dbReference type="SUPFAM" id="SSF53335">
    <property type="entry name" value="S-adenosyl-L-methionine-dependent methyltransferases"/>
    <property type="match status" value="1"/>
</dbReference>
<accession>A0A507C8H1</accession>
<dbReference type="GO" id="GO:0006412">
    <property type="term" value="P:translation"/>
    <property type="evidence" value="ECO:0007669"/>
    <property type="project" value="InterPro"/>
</dbReference>
<dbReference type="OrthoDB" id="421327at2759"/>
<dbReference type="GeneID" id="42004164"/>
<dbReference type="GO" id="GO:0005763">
    <property type="term" value="C:mitochondrial small ribosomal subunit"/>
    <property type="evidence" value="ECO:0007669"/>
    <property type="project" value="TreeGrafter"/>
</dbReference>
<dbReference type="GO" id="GO:0051536">
    <property type="term" value="F:iron-sulfur cluster binding"/>
    <property type="evidence" value="ECO:0007669"/>
    <property type="project" value="UniProtKB-KW"/>
</dbReference>
<keyword evidence="5" id="KW-0411">Iron-sulfur</keyword>
<evidence type="ECO:0000256" key="5">
    <source>
        <dbReference type="ARBA" id="ARBA00023014"/>
    </source>
</evidence>
<evidence type="ECO:0000313" key="9">
    <source>
        <dbReference type="EMBL" id="TPX34296.1"/>
    </source>
</evidence>
<dbReference type="AlphaFoldDB" id="A0A507C8H1"/>
<dbReference type="GO" id="GO:0003735">
    <property type="term" value="F:structural constituent of ribosome"/>
    <property type="evidence" value="ECO:0007669"/>
    <property type="project" value="TreeGrafter"/>
</dbReference>
<dbReference type="GO" id="GO:0046872">
    <property type="term" value="F:metal ion binding"/>
    <property type="evidence" value="ECO:0007669"/>
    <property type="project" value="UniProtKB-KW"/>
</dbReference>
<evidence type="ECO:0000256" key="6">
    <source>
        <dbReference type="ARBA" id="ARBA00023128"/>
    </source>
</evidence>
<comment type="subcellular location">
    <subcellularLocation>
        <location evidence="1">Mitochondrion</location>
    </subcellularLocation>
</comment>
<dbReference type="InterPro" id="IPR029063">
    <property type="entry name" value="SAM-dependent_MTases_sf"/>
</dbReference>
<dbReference type="Pfam" id="PF09243">
    <property type="entry name" value="Rsm22"/>
    <property type="match status" value="1"/>
</dbReference>
<sequence>MRRSFSGIPHASVIQTTSSSTDLQAKDPVDVSSSSSISPKRLAIVPSEIHTAIEAILKDSSNKALKDDLAFLDARLYAGQATNARSRELDPSRDIVQYSQRDVMAYVAGRLVGAYVAMNHVLQQLMRRSPDFAPKHILDFGCGPGTAIWCVFGSLSSLPAFAYIMKDDRACREFWNVDKYTAVDSSSVMLKTLEDMSEKLPGSPIAVEKRIPMDAQADLVLCAFTLNEFSDVSSRARIVDSLWKATSDTLVLLESGTPSGFKLTETARAQILQKPDPAHVLAPCPHEYACPMVKSKSWCHFPQKFQLNRRLRLLQNANESWDTVKFSYVILRKGVLPSSLEEARRPVLNAAPMKKHGHVILDYCSTAGQLERTVISKSKGKLEYAAARKSSWGDVQRQFLSESDEEIDLQSSKWRAGDMGTPILTRELYELEFLTNSSSSHGTGPSGQEPDELQEGQGYAAEVALFCQDKKHVTAPPDKCVNASLSTLIAFIQ</sequence>
<evidence type="ECO:0000256" key="3">
    <source>
        <dbReference type="ARBA" id="ARBA00022946"/>
    </source>
</evidence>
<evidence type="ECO:0000256" key="4">
    <source>
        <dbReference type="ARBA" id="ARBA00023004"/>
    </source>
</evidence>
<organism evidence="9 10">
    <name type="scientific">Synchytrium microbalum</name>
    <dbReference type="NCBI Taxonomy" id="1806994"/>
    <lineage>
        <taxon>Eukaryota</taxon>
        <taxon>Fungi</taxon>
        <taxon>Fungi incertae sedis</taxon>
        <taxon>Chytridiomycota</taxon>
        <taxon>Chytridiomycota incertae sedis</taxon>
        <taxon>Chytridiomycetes</taxon>
        <taxon>Synchytriales</taxon>
        <taxon>Synchytriaceae</taxon>
        <taxon>Synchytrium</taxon>
    </lineage>
</organism>
<protein>
    <recommendedName>
        <fullName evidence="11">Ribosomal small subunit Rsm22</fullName>
    </recommendedName>
</protein>
<dbReference type="PANTHER" id="PTHR13184:SF5">
    <property type="entry name" value="METHYLTRANSFERASE-LIKE PROTEIN 17, MITOCHONDRIAL"/>
    <property type="match status" value="1"/>
</dbReference>
<keyword evidence="10" id="KW-1185">Reference proteome</keyword>
<dbReference type="InterPro" id="IPR052571">
    <property type="entry name" value="Mt_RNA_Methyltransferase"/>
</dbReference>
<evidence type="ECO:0000256" key="2">
    <source>
        <dbReference type="ARBA" id="ARBA00022723"/>
    </source>
</evidence>
<keyword evidence="2" id="KW-0479">Metal-binding</keyword>
<dbReference type="InterPro" id="IPR015324">
    <property type="entry name" value="Ribosomal_Rsm22-like"/>
</dbReference>
<comment type="caution">
    <text evidence="9">The sequence shown here is derived from an EMBL/GenBank/DDBJ whole genome shotgun (WGS) entry which is preliminary data.</text>
</comment>
<evidence type="ECO:0008006" key="11">
    <source>
        <dbReference type="Google" id="ProtNLM"/>
    </source>
</evidence>
<dbReference type="GO" id="GO:0008168">
    <property type="term" value="F:methyltransferase activity"/>
    <property type="evidence" value="ECO:0007669"/>
    <property type="project" value="InterPro"/>
</dbReference>
<keyword evidence="3" id="KW-0809">Transit peptide</keyword>
<comment type="function">
    <text evidence="7">Mitochondrial ribosome (mitoribosome) assembly factor. Binds at the interface of the head and body domains of the mitochondrial small ribosomal subunit (mt-SSU), occluding the mRNA channel and preventing compaction of the head domain towards the body. Probable inactive methyltransferase: retains the characteristic folding and ability to bind S-adenosyl-L-methionine, but it probably lost its methyltransferase activity.</text>
</comment>
<name>A0A507C8H1_9FUNG</name>
<evidence type="ECO:0000256" key="8">
    <source>
        <dbReference type="SAM" id="MobiDB-lite"/>
    </source>
</evidence>
<dbReference type="RefSeq" id="XP_031025060.1">
    <property type="nucleotide sequence ID" value="XM_031168867.1"/>
</dbReference>
<dbReference type="Proteomes" id="UP000319731">
    <property type="component" value="Unassembled WGS sequence"/>
</dbReference>
<proteinExistence type="predicted"/>
<dbReference type="PANTHER" id="PTHR13184">
    <property type="entry name" value="37S RIBOSOMAL PROTEIN S22"/>
    <property type="match status" value="1"/>
</dbReference>
<dbReference type="EMBL" id="QEAO01000014">
    <property type="protein sequence ID" value="TPX34296.1"/>
    <property type="molecule type" value="Genomic_DNA"/>
</dbReference>
<dbReference type="Gene3D" id="3.40.50.150">
    <property type="entry name" value="Vaccinia Virus protein VP39"/>
    <property type="match status" value="1"/>
</dbReference>
<evidence type="ECO:0000256" key="1">
    <source>
        <dbReference type="ARBA" id="ARBA00004173"/>
    </source>
</evidence>